<accession>A0ABM9S513</accession>
<dbReference type="InterPro" id="IPR013783">
    <property type="entry name" value="Ig-like_fold"/>
</dbReference>
<dbReference type="Gene3D" id="2.60.40.10">
    <property type="entry name" value="Immunoglobulins"/>
    <property type="match status" value="2"/>
</dbReference>
<dbReference type="InterPro" id="IPR008962">
    <property type="entry name" value="PapD-like_sf"/>
</dbReference>
<evidence type="ECO:0000256" key="6">
    <source>
        <dbReference type="ARBA" id="ARBA00023186"/>
    </source>
</evidence>
<evidence type="ECO:0000256" key="4">
    <source>
        <dbReference type="ARBA" id="ARBA00022729"/>
    </source>
</evidence>
<dbReference type="PROSITE" id="PS00635">
    <property type="entry name" value="PILI_CHAPERONE"/>
    <property type="match status" value="1"/>
</dbReference>
<comment type="subcellular location">
    <subcellularLocation>
        <location evidence="1 7">Periplasm</location>
    </subcellularLocation>
</comment>
<keyword evidence="6 7" id="KW-0143">Chaperone</keyword>
<dbReference type="SUPFAM" id="SSF49354">
    <property type="entry name" value="PapD-like"/>
    <property type="match status" value="1"/>
</dbReference>
<sequence>MFQGRGRDAYFYTKNIFIGGGSAGQVVMRSSGMSWIRSFISVCCLLTITYQAQAGIVIGSTRVIYDGSKKEASLSVTNPEKDRPYLIQSWIDNLDASNTTKVPFIVTPPLFRLDAEQENTLRIVRAGGNLPQDRESVFWLSVKSIPATHKTDENQLQITVQSRIKLFYRPTGLLRNQAANAYKSLQFNRKGNQLEVVNPTPYYVSFYELNVGKSEIKEADMIAPKSSRSWPLPSGASGQISWQAITDYGGISAKETVSL</sequence>
<dbReference type="InterPro" id="IPR050643">
    <property type="entry name" value="Periplasmic_pilus_chap"/>
</dbReference>
<evidence type="ECO:0000259" key="9">
    <source>
        <dbReference type="Pfam" id="PF02753"/>
    </source>
</evidence>
<gene>
    <name evidence="10" type="primary">fimC_1</name>
    <name evidence="10" type="ORF">ERS137967_00883</name>
</gene>
<dbReference type="InterPro" id="IPR016148">
    <property type="entry name" value="Pili_assmbl_chaperone_C"/>
</dbReference>
<dbReference type="Pfam" id="PF00345">
    <property type="entry name" value="PapD_N"/>
    <property type="match status" value="1"/>
</dbReference>
<dbReference type="InterPro" id="IPR018046">
    <property type="entry name" value="Pili_assmbl_chaperone_CS"/>
</dbReference>
<dbReference type="PRINTS" id="PR00969">
    <property type="entry name" value="CHAPERONPILI"/>
</dbReference>
<dbReference type="InterPro" id="IPR016147">
    <property type="entry name" value="Pili_assmbl_chaperone_N"/>
</dbReference>
<dbReference type="InterPro" id="IPR036316">
    <property type="entry name" value="Pili_assmbl_chap_C_dom_sf"/>
</dbReference>
<evidence type="ECO:0000256" key="7">
    <source>
        <dbReference type="RuleBase" id="RU003918"/>
    </source>
</evidence>
<evidence type="ECO:0000256" key="3">
    <source>
        <dbReference type="ARBA" id="ARBA00022558"/>
    </source>
</evidence>
<organism evidence="10 11">
    <name type="scientific">Yersinia nurmii</name>
    <dbReference type="NCBI Taxonomy" id="685706"/>
    <lineage>
        <taxon>Bacteria</taxon>
        <taxon>Pseudomonadati</taxon>
        <taxon>Pseudomonadota</taxon>
        <taxon>Gammaproteobacteria</taxon>
        <taxon>Enterobacterales</taxon>
        <taxon>Yersiniaceae</taxon>
        <taxon>Yersinia</taxon>
    </lineage>
</organism>
<evidence type="ECO:0000313" key="10">
    <source>
        <dbReference type="EMBL" id="CNE15004.1"/>
    </source>
</evidence>
<evidence type="ECO:0000256" key="2">
    <source>
        <dbReference type="ARBA" id="ARBA00007399"/>
    </source>
</evidence>
<dbReference type="PANTHER" id="PTHR30251:SF11">
    <property type="entry name" value="CHAPERONE PROTEIN FIMC-RELATED"/>
    <property type="match status" value="1"/>
</dbReference>
<evidence type="ECO:0000259" key="8">
    <source>
        <dbReference type="Pfam" id="PF00345"/>
    </source>
</evidence>
<dbReference type="Proteomes" id="UP000040578">
    <property type="component" value="Unassembled WGS sequence"/>
</dbReference>
<proteinExistence type="inferred from homology"/>
<evidence type="ECO:0000256" key="5">
    <source>
        <dbReference type="ARBA" id="ARBA00022764"/>
    </source>
</evidence>
<keyword evidence="11" id="KW-1185">Reference proteome</keyword>
<keyword evidence="5" id="KW-0574">Periplasm</keyword>
<dbReference type="PANTHER" id="PTHR30251">
    <property type="entry name" value="PILUS ASSEMBLY CHAPERONE"/>
    <property type="match status" value="1"/>
</dbReference>
<feature type="domain" description="Pili assembly chaperone C-terminal" evidence="9">
    <location>
        <begin position="196"/>
        <end position="252"/>
    </location>
</feature>
<dbReference type="Pfam" id="PF02753">
    <property type="entry name" value="PapD_C"/>
    <property type="match status" value="1"/>
</dbReference>
<name>A0ABM9S513_9GAMM</name>
<dbReference type="SUPFAM" id="SSF49584">
    <property type="entry name" value="Periplasmic chaperone C-domain"/>
    <property type="match status" value="1"/>
</dbReference>
<keyword evidence="3" id="KW-1029">Fimbrium biogenesis</keyword>
<dbReference type="EMBL" id="CPYD01000002">
    <property type="protein sequence ID" value="CNE15004.1"/>
    <property type="molecule type" value="Genomic_DNA"/>
</dbReference>
<protein>
    <submittedName>
        <fullName evidence="10">Fimbrial chaperone protein</fullName>
    </submittedName>
</protein>
<dbReference type="InterPro" id="IPR001829">
    <property type="entry name" value="Pili_assmbl_chaperone_bac"/>
</dbReference>
<comment type="similarity">
    <text evidence="2 7">Belongs to the periplasmic pilus chaperone family.</text>
</comment>
<evidence type="ECO:0000313" key="11">
    <source>
        <dbReference type="Proteomes" id="UP000040578"/>
    </source>
</evidence>
<reference evidence="10 11" key="1">
    <citation type="submission" date="2015-03" db="EMBL/GenBank/DDBJ databases">
        <authorList>
            <consortium name="Pathogen Informatics"/>
            <person name="Murphy D."/>
        </authorList>
    </citation>
    <scope>NUCLEOTIDE SEQUENCE [LARGE SCALE GENOMIC DNA]</scope>
    <source>
        <strain evidence="11">type strain: CIP110231</strain>
    </source>
</reference>
<evidence type="ECO:0000256" key="1">
    <source>
        <dbReference type="ARBA" id="ARBA00004418"/>
    </source>
</evidence>
<keyword evidence="4" id="KW-0732">Signal</keyword>
<feature type="domain" description="Pili assembly chaperone N-terminal" evidence="8">
    <location>
        <begin position="55"/>
        <end position="173"/>
    </location>
</feature>
<comment type="caution">
    <text evidence="10">The sequence shown here is derived from an EMBL/GenBank/DDBJ whole genome shotgun (WGS) entry which is preliminary data.</text>
</comment>